<sequence length="108" mass="11412">MVSSGTWNGGYVEGWGYTFSDLTVSSYNPNSLPKTGVDSYDQMYRGGFDIGFKAGLSGSSWDDIGVSAWSAVSAASAGSDFGDVNNEMIWYSQGLRDGLAKGRAARGN</sequence>
<dbReference type="Proteomes" id="UP000324383">
    <property type="component" value="Unassembled WGS sequence"/>
</dbReference>
<protein>
    <submittedName>
        <fullName evidence="1">Uncharacterized protein</fullName>
    </submittedName>
</protein>
<gene>
    <name evidence="1" type="ORF">FNJ60_12455</name>
</gene>
<keyword evidence="2" id="KW-1185">Reference proteome</keyword>
<evidence type="ECO:0000313" key="1">
    <source>
        <dbReference type="EMBL" id="TYK32337.1"/>
    </source>
</evidence>
<accession>A0A5D3FCA3</accession>
<proteinExistence type="predicted"/>
<evidence type="ECO:0000313" key="2">
    <source>
        <dbReference type="Proteomes" id="UP000324383"/>
    </source>
</evidence>
<reference evidence="1 2" key="1">
    <citation type="submission" date="2019-07" db="EMBL/GenBank/DDBJ databases">
        <title>Draft Genome Sequences of Bacteroides pyogenes Strains Isolated from the Uterus Holstein Dairy Cows with Metritis.</title>
        <authorList>
            <person name="Cunha F."/>
            <person name="Galvao K.N."/>
            <person name="Jeon S.J."/>
            <person name="Jeong K.C."/>
        </authorList>
    </citation>
    <scope>NUCLEOTIDE SEQUENCE [LARGE SCALE GENOMIC DNA]</scope>
    <source>
        <strain evidence="1 2">KG-31</strain>
    </source>
</reference>
<comment type="caution">
    <text evidence="1">The sequence shown here is derived from an EMBL/GenBank/DDBJ whole genome shotgun (WGS) entry which is preliminary data.</text>
</comment>
<dbReference type="AlphaFoldDB" id="A0A5D3FCA3"/>
<name>A0A5D3FCA3_9BACE</name>
<organism evidence="1 2">
    <name type="scientific">Bacteroides pyogenes</name>
    <dbReference type="NCBI Taxonomy" id="310300"/>
    <lineage>
        <taxon>Bacteria</taxon>
        <taxon>Pseudomonadati</taxon>
        <taxon>Bacteroidota</taxon>
        <taxon>Bacteroidia</taxon>
        <taxon>Bacteroidales</taxon>
        <taxon>Bacteroidaceae</taxon>
        <taxon>Bacteroides</taxon>
    </lineage>
</organism>
<dbReference type="EMBL" id="VKLW01000032">
    <property type="protein sequence ID" value="TYK32337.1"/>
    <property type="molecule type" value="Genomic_DNA"/>
</dbReference>